<dbReference type="PANTHER" id="PTHR20930">
    <property type="entry name" value="OVARIAN CARCINOMA ANTIGEN CA125-RELATED"/>
    <property type="match status" value="1"/>
</dbReference>
<evidence type="ECO:0000313" key="3">
    <source>
        <dbReference type="EMBL" id="RVX40403.1"/>
    </source>
</evidence>
<accession>A0A438M4S0</accession>
<dbReference type="EMBL" id="SAUN01000001">
    <property type="protein sequence ID" value="RVX40403.1"/>
    <property type="molecule type" value="Genomic_DNA"/>
</dbReference>
<dbReference type="Proteomes" id="UP000284824">
    <property type="component" value="Unassembled WGS sequence"/>
</dbReference>
<dbReference type="Gene3D" id="2.60.40.10">
    <property type="entry name" value="Immunoglobulins"/>
    <property type="match status" value="1"/>
</dbReference>
<dbReference type="InterPro" id="IPR032350">
    <property type="entry name" value="Nbr1_FW"/>
</dbReference>
<reference evidence="3 4" key="1">
    <citation type="submission" date="2019-01" db="EMBL/GenBank/DDBJ databases">
        <title>Sequencing the genomes of 1000 actinobacteria strains.</title>
        <authorList>
            <person name="Klenk H.-P."/>
        </authorList>
    </citation>
    <scope>NUCLEOTIDE SEQUENCE [LARGE SCALE GENOMIC DNA]</scope>
    <source>
        <strain evidence="3 4">DSM 43925</strain>
    </source>
</reference>
<feature type="compositionally biased region" description="Low complexity" evidence="1">
    <location>
        <begin position="1"/>
        <end position="13"/>
    </location>
</feature>
<sequence>MPGPGRAAGARPPLEGFGSLRGMSQDEGAASRRGRKPIRPDPASGPVALFAHHLWELKEQAGDPSFAEMASRLGAAASKSSLAAAARGSALPTWETTWEFVRVLAVDRLGQDPEEIRREWRARWEQAAHATGAGTETAPDAAPHTETAPHAAADLETVAGPTETEALMVQHPESRARSAPATSLIAAVVAGAAGVGAALFAWLAPPSGQAEPAARSTPAPSVSLFDDSVFEGDVTHPDGTVVRKGAEFTKVWRIRNAGTVPWTNRYLTRLNDTPCKAPKRVEIRTVQPGESVEIAVRVRAADSPARCKIYWKMTDKSGAELLAAKKPIFLDVVVA</sequence>
<protein>
    <submittedName>
        <fullName evidence="3">Ig-like domain-containing protein</fullName>
    </submittedName>
</protein>
<comment type="caution">
    <text evidence="3">The sequence shown here is derived from an EMBL/GenBank/DDBJ whole genome shotgun (WGS) entry which is preliminary data.</text>
</comment>
<dbReference type="CDD" id="cd14947">
    <property type="entry name" value="NBR1_like"/>
    <property type="match status" value="1"/>
</dbReference>
<keyword evidence="4" id="KW-1185">Reference proteome</keyword>
<evidence type="ECO:0000256" key="1">
    <source>
        <dbReference type="SAM" id="MobiDB-lite"/>
    </source>
</evidence>
<feature type="region of interest" description="Disordered" evidence="1">
    <location>
        <begin position="1"/>
        <end position="45"/>
    </location>
</feature>
<organism evidence="3 4">
    <name type="scientific">Nonomuraea polychroma</name>
    <dbReference type="NCBI Taxonomy" id="46176"/>
    <lineage>
        <taxon>Bacteria</taxon>
        <taxon>Bacillati</taxon>
        <taxon>Actinomycetota</taxon>
        <taxon>Actinomycetes</taxon>
        <taxon>Streptosporangiales</taxon>
        <taxon>Streptosporangiaceae</taxon>
        <taxon>Nonomuraea</taxon>
    </lineage>
</organism>
<dbReference type="Pfam" id="PF16158">
    <property type="entry name" value="N_BRCA1_IG"/>
    <property type="match status" value="1"/>
</dbReference>
<dbReference type="InterPro" id="IPR013783">
    <property type="entry name" value="Ig-like_fold"/>
</dbReference>
<evidence type="ECO:0000259" key="2">
    <source>
        <dbReference type="Pfam" id="PF16158"/>
    </source>
</evidence>
<dbReference type="PANTHER" id="PTHR20930:SF0">
    <property type="entry name" value="PROTEIN ILRUN"/>
    <property type="match status" value="1"/>
</dbReference>
<gene>
    <name evidence="3" type="ORF">EDD27_2810</name>
</gene>
<dbReference type="GO" id="GO:0005975">
    <property type="term" value="P:carbohydrate metabolic process"/>
    <property type="evidence" value="ECO:0007669"/>
    <property type="project" value="UniProtKB-ARBA"/>
</dbReference>
<evidence type="ECO:0000313" key="4">
    <source>
        <dbReference type="Proteomes" id="UP000284824"/>
    </source>
</evidence>
<feature type="domain" description="Nbr1 FW" evidence="2">
    <location>
        <begin position="235"/>
        <end position="320"/>
    </location>
</feature>
<feature type="region of interest" description="Disordered" evidence="1">
    <location>
        <begin position="128"/>
        <end position="147"/>
    </location>
</feature>
<name>A0A438M4S0_9ACTN</name>
<proteinExistence type="predicted"/>
<dbReference type="AlphaFoldDB" id="A0A438M4S0"/>